<evidence type="ECO:0000256" key="1">
    <source>
        <dbReference type="ARBA" id="ARBA00009437"/>
    </source>
</evidence>
<keyword evidence="7" id="KW-1185">Reference proteome</keyword>
<proteinExistence type="inferred from homology"/>
<evidence type="ECO:0000256" key="3">
    <source>
        <dbReference type="ARBA" id="ARBA00023125"/>
    </source>
</evidence>
<dbReference type="PANTHER" id="PTHR30419">
    <property type="entry name" value="HTH-TYPE TRANSCRIPTIONAL REGULATOR YBHD"/>
    <property type="match status" value="1"/>
</dbReference>
<name>A0A9Q3UHU3_9GAMM</name>
<comment type="similarity">
    <text evidence="1">Belongs to the LysR transcriptional regulatory family.</text>
</comment>
<dbReference type="GO" id="GO:0005829">
    <property type="term" value="C:cytosol"/>
    <property type="evidence" value="ECO:0007669"/>
    <property type="project" value="TreeGrafter"/>
</dbReference>
<dbReference type="InterPro" id="IPR036390">
    <property type="entry name" value="WH_DNA-bd_sf"/>
</dbReference>
<evidence type="ECO:0000313" key="6">
    <source>
        <dbReference type="EMBL" id="MCC4307257.1"/>
    </source>
</evidence>
<dbReference type="RefSeq" id="WP_228232449.1">
    <property type="nucleotide sequence ID" value="NZ_ARXL01000064.1"/>
</dbReference>
<dbReference type="InterPro" id="IPR050950">
    <property type="entry name" value="HTH-type_LysR_regulators"/>
</dbReference>
<gene>
    <name evidence="6" type="ORF">LL252_01625</name>
</gene>
<keyword evidence="3" id="KW-0238">DNA-binding</keyword>
<keyword evidence="2" id="KW-0805">Transcription regulation</keyword>
<dbReference type="EMBL" id="JAJGNA010000001">
    <property type="protein sequence ID" value="MCC4307257.1"/>
    <property type="molecule type" value="Genomic_DNA"/>
</dbReference>
<dbReference type="InterPro" id="IPR036388">
    <property type="entry name" value="WH-like_DNA-bd_sf"/>
</dbReference>
<evidence type="ECO:0000313" key="7">
    <source>
        <dbReference type="Proteomes" id="UP001108027"/>
    </source>
</evidence>
<dbReference type="GO" id="GO:0003677">
    <property type="term" value="F:DNA binding"/>
    <property type="evidence" value="ECO:0007669"/>
    <property type="project" value="UniProtKB-KW"/>
</dbReference>
<dbReference type="InterPro" id="IPR005119">
    <property type="entry name" value="LysR_subst-bd"/>
</dbReference>
<dbReference type="Pfam" id="PF00126">
    <property type="entry name" value="HTH_1"/>
    <property type="match status" value="1"/>
</dbReference>
<feature type="domain" description="HTH lysR-type" evidence="5">
    <location>
        <begin position="1"/>
        <end position="58"/>
    </location>
</feature>
<dbReference type="InterPro" id="IPR000847">
    <property type="entry name" value="LysR_HTH_N"/>
</dbReference>
<dbReference type="Gene3D" id="3.40.190.290">
    <property type="match status" value="1"/>
</dbReference>
<accession>A0A9Q3UHU3</accession>
<reference evidence="6" key="1">
    <citation type="submission" date="2021-10" db="EMBL/GenBank/DDBJ databases">
        <title>The diversity and Nitrogen Metabolism of Culturable Nitrate-Utilizing Bacteria Within the Oxygen Minimum Zone of the Changjiang (Yangtze River)Estuary.</title>
        <authorList>
            <person name="Zhang D."/>
            <person name="Zheng J."/>
            <person name="Liu S."/>
            <person name="He W."/>
        </authorList>
    </citation>
    <scope>NUCLEOTIDE SEQUENCE</scope>
    <source>
        <strain evidence="6">FXH-223</strain>
    </source>
</reference>
<dbReference type="Gene3D" id="1.10.10.10">
    <property type="entry name" value="Winged helix-like DNA-binding domain superfamily/Winged helix DNA-binding domain"/>
    <property type="match status" value="1"/>
</dbReference>
<dbReference type="SUPFAM" id="SSF53850">
    <property type="entry name" value="Periplasmic binding protein-like II"/>
    <property type="match status" value="1"/>
</dbReference>
<dbReference type="AlphaFoldDB" id="A0A9Q3UHU3"/>
<organism evidence="6 7">
    <name type="scientific">Alloalcanivorax marinus</name>
    <dbReference type="NCBI Taxonomy" id="1177169"/>
    <lineage>
        <taxon>Bacteria</taxon>
        <taxon>Pseudomonadati</taxon>
        <taxon>Pseudomonadota</taxon>
        <taxon>Gammaproteobacteria</taxon>
        <taxon>Oceanospirillales</taxon>
        <taxon>Alcanivoracaceae</taxon>
        <taxon>Alloalcanivorax</taxon>
    </lineage>
</organism>
<dbReference type="Proteomes" id="UP001108027">
    <property type="component" value="Unassembled WGS sequence"/>
</dbReference>
<sequence>MNLKQLNALVAVFEEGSFSAAAQRLNIVQPALSQQIIGLEKELAVQLFERTNRGVAPTRHGQRLVNHARLILRQMEIARNDLRTSLESEPAGDVIIALPVTVTAFLAPRLLTWLEEHYPRIRLHIVEGLSSESGHVVETGKVELGVNPNAAELDDVESIPVLREYFYLIGAPELVGPETGDIDLADAASRPLILGDRTHNMRRVIDEHVVAAGARLNLRFEQNGPKTLTSVVDQGLACIIANLPMPLPDNRTHPRLARRIVNPRVQRLMTVAWPRKRPLSRPAERVRDGLITLMVEAARAGDWQADVVLPAEQMPALKNVMPNIVK</sequence>
<evidence type="ECO:0000256" key="4">
    <source>
        <dbReference type="ARBA" id="ARBA00023163"/>
    </source>
</evidence>
<evidence type="ECO:0000259" key="5">
    <source>
        <dbReference type="PROSITE" id="PS50931"/>
    </source>
</evidence>
<dbReference type="GO" id="GO:0003700">
    <property type="term" value="F:DNA-binding transcription factor activity"/>
    <property type="evidence" value="ECO:0007669"/>
    <property type="project" value="InterPro"/>
</dbReference>
<dbReference type="Pfam" id="PF03466">
    <property type="entry name" value="LysR_substrate"/>
    <property type="match status" value="1"/>
</dbReference>
<dbReference type="FunFam" id="1.10.10.10:FF:000001">
    <property type="entry name" value="LysR family transcriptional regulator"/>
    <property type="match status" value="1"/>
</dbReference>
<evidence type="ECO:0000256" key="2">
    <source>
        <dbReference type="ARBA" id="ARBA00023015"/>
    </source>
</evidence>
<comment type="caution">
    <text evidence="6">The sequence shown here is derived from an EMBL/GenBank/DDBJ whole genome shotgun (WGS) entry which is preliminary data.</text>
</comment>
<protein>
    <submittedName>
        <fullName evidence="6">LysR family transcriptional regulator</fullName>
    </submittedName>
</protein>
<dbReference type="PROSITE" id="PS50931">
    <property type="entry name" value="HTH_LYSR"/>
    <property type="match status" value="1"/>
</dbReference>
<keyword evidence="4" id="KW-0804">Transcription</keyword>
<dbReference type="SUPFAM" id="SSF46785">
    <property type="entry name" value="Winged helix' DNA-binding domain"/>
    <property type="match status" value="1"/>
</dbReference>
<dbReference type="PRINTS" id="PR00039">
    <property type="entry name" value="HTHLYSR"/>
</dbReference>